<dbReference type="InterPro" id="IPR002514">
    <property type="entry name" value="Transposase_8"/>
</dbReference>
<dbReference type="GO" id="GO:0003677">
    <property type="term" value="F:DNA binding"/>
    <property type="evidence" value="ECO:0007669"/>
    <property type="project" value="InterPro"/>
</dbReference>
<organism evidence="2 3">
    <name type="scientific">Arcicella aurantiaca</name>
    <dbReference type="NCBI Taxonomy" id="591202"/>
    <lineage>
        <taxon>Bacteria</taxon>
        <taxon>Pseudomonadati</taxon>
        <taxon>Bacteroidota</taxon>
        <taxon>Cytophagia</taxon>
        <taxon>Cytophagales</taxon>
        <taxon>Flectobacillaceae</taxon>
        <taxon>Arcicella</taxon>
    </lineage>
</organism>
<evidence type="ECO:0000256" key="1">
    <source>
        <dbReference type="SAM" id="Coils"/>
    </source>
</evidence>
<dbReference type="AlphaFoldDB" id="A0A316EYW1"/>
<dbReference type="SUPFAM" id="SSF46689">
    <property type="entry name" value="Homeodomain-like"/>
    <property type="match status" value="1"/>
</dbReference>
<gene>
    <name evidence="2" type="ORF">LV89_00659</name>
</gene>
<sequence length="123" mass="14451">MDKTKNTGQKFIRHFSEEFKRQKVKELDAKVLSISDIVRLYEVSSVSVCRWRKKYSVHYQQATRVVVEMESEAQKTKELLARNAELERIVGQKQMSIDFLEKLLEIASKELKMDIKKSFSIPP</sequence>
<evidence type="ECO:0000313" key="2">
    <source>
        <dbReference type="EMBL" id="PWK28455.1"/>
    </source>
</evidence>
<comment type="caution">
    <text evidence="2">The sequence shown here is derived from an EMBL/GenBank/DDBJ whole genome shotgun (WGS) entry which is preliminary data.</text>
</comment>
<protein>
    <submittedName>
        <fullName evidence="2">Transposase</fullName>
    </submittedName>
</protein>
<dbReference type="RefSeq" id="WP_109741447.1">
    <property type="nucleotide sequence ID" value="NZ_QGGO01000003.1"/>
</dbReference>
<keyword evidence="1" id="KW-0175">Coiled coil</keyword>
<keyword evidence="3" id="KW-1185">Reference proteome</keyword>
<evidence type="ECO:0000313" key="3">
    <source>
        <dbReference type="Proteomes" id="UP000245489"/>
    </source>
</evidence>
<proteinExistence type="predicted"/>
<dbReference type="InterPro" id="IPR009057">
    <property type="entry name" value="Homeodomain-like_sf"/>
</dbReference>
<reference evidence="2 3" key="1">
    <citation type="submission" date="2018-05" db="EMBL/GenBank/DDBJ databases">
        <title>Genomic Encyclopedia of Archaeal and Bacterial Type Strains, Phase II (KMG-II): from individual species to whole genera.</title>
        <authorList>
            <person name="Goeker M."/>
        </authorList>
    </citation>
    <scope>NUCLEOTIDE SEQUENCE [LARGE SCALE GENOMIC DNA]</scope>
    <source>
        <strain evidence="2 3">DSM 22214</strain>
    </source>
</reference>
<dbReference type="Pfam" id="PF01527">
    <property type="entry name" value="HTH_Tnp_1"/>
    <property type="match status" value="1"/>
</dbReference>
<name>A0A316EYW1_9BACT</name>
<dbReference type="GO" id="GO:0004803">
    <property type="term" value="F:transposase activity"/>
    <property type="evidence" value="ECO:0007669"/>
    <property type="project" value="InterPro"/>
</dbReference>
<feature type="coiled-coil region" evidence="1">
    <location>
        <begin position="59"/>
        <end position="89"/>
    </location>
</feature>
<dbReference type="OrthoDB" id="853599at2"/>
<dbReference type="Proteomes" id="UP000245489">
    <property type="component" value="Unassembled WGS sequence"/>
</dbReference>
<accession>A0A316EYW1</accession>
<dbReference type="GO" id="GO:0006313">
    <property type="term" value="P:DNA transposition"/>
    <property type="evidence" value="ECO:0007669"/>
    <property type="project" value="InterPro"/>
</dbReference>
<dbReference type="EMBL" id="QGGO01000003">
    <property type="protein sequence ID" value="PWK28455.1"/>
    <property type="molecule type" value="Genomic_DNA"/>
</dbReference>